<dbReference type="AlphaFoldDB" id="A0A4R6VB66"/>
<evidence type="ECO:0000313" key="2">
    <source>
        <dbReference type="EMBL" id="TDQ53886.1"/>
    </source>
</evidence>
<sequence>MTTPPDALTLVMPLRKKEGMTVADFRQYWLDVHVTLPARYPGLRSVFLHLVSFPGSRWPAVDGVSAAPAEADEFHGVPEATFASMEDLETFQAASHFQMLDGINFLSEMLAYPSLGDASATLVDTTDPAPDGNDGLLRHLLFLRRRPDVDVATFRAWVADELAPALAADARKVRRHLLEEIEVALDHPGTVMSKPLDRQYQACVEVVRDGEAGLAELVAGVADGVRAHCAAVHAPLVERCIASRHDGRITLAGLRGVTVADLITRLHAENQVDPAVSRIFVQDEALLTA</sequence>
<dbReference type="Proteomes" id="UP000295705">
    <property type="component" value="Unassembled WGS sequence"/>
</dbReference>
<name>A0A4R6VB66_9PSEU</name>
<keyword evidence="3" id="KW-1185">Reference proteome</keyword>
<feature type="domain" description="EthD" evidence="1">
    <location>
        <begin position="17"/>
        <end position="105"/>
    </location>
</feature>
<evidence type="ECO:0000313" key="3">
    <source>
        <dbReference type="Proteomes" id="UP000295705"/>
    </source>
</evidence>
<accession>A0A4R6VB66</accession>
<proteinExistence type="predicted"/>
<dbReference type="OrthoDB" id="3535638at2"/>
<evidence type="ECO:0000259" key="1">
    <source>
        <dbReference type="Pfam" id="PF07110"/>
    </source>
</evidence>
<organism evidence="2 3">
    <name type="scientific">Actinomycetospora succinea</name>
    <dbReference type="NCBI Taxonomy" id="663603"/>
    <lineage>
        <taxon>Bacteria</taxon>
        <taxon>Bacillati</taxon>
        <taxon>Actinomycetota</taxon>
        <taxon>Actinomycetes</taxon>
        <taxon>Pseudonocardiales</taxon>
        <taxon>Pseudonocardiaceae</taxon>
        <taxon>Actinomycetospora</taxon>
    </lineage>
</organism>
<dbReference type="RefSeq" id="WP_133828135.1">
    <property type="nucleotide sequence ID" value="NZ_BAABHR010000043.1"/>
</dbReference>
<dbReference type="EMBL" id="SNYO01000006">
    <property type="protein sequence ID" value="TDQ53886.1"/>
    <property type="molecule type" value="Genomic_DNA"/>
</dbReference>
<protein>
    <submittedName>
        <fullName evidence="2">EthD domain-containing protein</fullName>
    </submittedName>
</protein>
<dbReference type="Gene3D" id="3.30.70.100">
    <property type="match status" value="1"/>
</dbReference>
<dbReference type="InterPro" id="IPR009799">
    <property type="entry name" value="EthD_dom"/>
</dbReference>
<dbReference type="GO" id="GO:0016491">
    <property type="term" value="F:oxidoreductase activity"/>
    <property type="evidence" value="ECO:0007669"/>
    <property type="project" value="InterPro"/>
</dbReference>
<reference evidence="2 3" key="1">
    <citation type="submission" date="2019-03" db="EMBL/GenBank/DDBJ databases">
        <title>Genomic Encyclopedia of Type Strains, Phase IV (KMG-IV): sequencing the most valuable type-strain genomes for metagenomic binning, comparative biology and taxonomic classification.</title>
        <authorList>
            <person name="Goeker M."/>
        </authorList>
    </citation>
    <scope>NUCLEOTIDE SEQUENCE [LARGE SCALE GENOMIC DNA]</scope>
    <source>
        <strain evidence="2 3">DSM 45775</strain>
    </source>
</reference>
<dbReference type="SUPFAM" id="SSF54909">
    <property type="entry name" value="Dimeric alpha+beta barrel"/>
    <property type="match status" value="1"/>
</dbReference>
<gene>
    <name evidence="2" type="ORF">EV188_10630</name>
</gene>
<dbReference type="InterPro" id="IPR011008">
    <property type="entry name" value="Dimeric_a/b-barrel"/>
</dbReference>
<comment type="caution">
    <text evidence="2">The sequence shown here is derived from an EMBL/GenBank/DDBJ whole genome shotgun (WGS) entry which is preliminary data.</text>
</comment>
<dbReference type="Pfam" id="PF07110">
    <property type="entry name" value="EthD"/>
    <property type="match status" value="1"/>
</dbReference>